<dbReference type="EMBL" id="BMAT01000373">
    <property type="protein sequence ID" value="GFR65237.1"/>
    <property type="molecule type" value="Genomic_DNA"/>
</dbReference>
<evidence type="ECO:0000313" key="2">
    <source>
        <dbReference type="EMBL" id="GFR65237.1"/>
    </source>
</evidence>
<dbReference type="InterPro" id="IPR001283">
    <property type="entry name" value="CRISP-related"/>
</dbReference>
<protein>
    <submittedName>
        <fullName evidence="2">Golgi-associated plant pathogenesis-related protein 1</fullName>
    </submittedName>
</protein>
<dbReference type="SMART" id="SM00198">
    <property type="entry name" value="SCP"/>
    <property type="match status" value="1"/>
</dbReference>
<dbReference type="AlphaFoldDB" id="A0AAV4EWI9"/>
<accession>A0AAV4EWI9</accession>
<proteinExistence type="predicted"/>
<evidence type="ECO:0000313" key="3">
    <source>
        <dbReference type="Proteomes" id="UP000762676"/>
    </source>
</evidence>
<reference evidence="2 3" key="1">
    <citation type="journal article" date="2021" name="Elife">
        <title>Chloroplast acquisition without the gene transfer in kleptoplastic sea slugs, Plakobranchus ocellatus.</title>
        <authorList>
            <person name="Maeda T."/>
            <person name="Takahashi S."/>
            <person name="Yoshida T."/>
            <person name="Shimamura S."/>
            <person name="Takaki Y."/>
            <person name="Nagai Y."/>
            <person name="Toyoda A."/>
            <person name="Suzuki Y."/>
            <person name="Arimoto A."/>
            <person name="Ishii H."/>
            <person name="Satoh N."/>
            <person name="Nishiyama T."/>
            <person name="Hasebe M."/>
            <person name="Maruyama T."/>
            <person name="Minagawa J."/>
            <person name="Obokata J."/>
            <person name="Shigenobu S."/>
        </authorList>
    </citation>
    <scope>NUCLEOTIDE SEQUENCE [LARGE SCALE GENOMIC DNA]</scope>
</reference>
<dbReference type="Proteomes" id="UP000762676">
    <property type="component" value="Unassembled WGS sequence"/>
</dbReference>
<feature type="domain" description="SCP" evidence="1">
    <location>
        <begin position="3"/>
        <end position="142"/>
    </location>
</feature>
<dbReference type="PRINTS" id="PR00838">
    <property type="entry name" value="V5ALLERGEN"/>
</dbReference>
<dbReference type="Gene3D" id="3.40.33.10">
    <property type="entry name" value="CAP"/>
    <property type="match status" value="1"/>
</dbReference>
<dbReference type="InterPro" id="IPR002413">
    <property type="entry name" value="V5_allergen-like"/>
</dbReference>
<dbReference type="FunFam" id="3.40.33.10:FF:000002">
    <property type="entry name" value="Golgi-associated plant pathogenesis-related protein 1"/>
    <property type="match status" value="1"/>
</dbReference>
<dbReference type="CDD" id="cd05382">
    <property type="entry name" value="CAP_GAPR1-like"/>
    <property type="match status" value="1"/>
</dbReference>
<evidence type="ECO:0000259" key="1">
    <source>
        <dbReference type="SMART" id="SM00198"/>
    </source>
</evidence>
<dbReference type="SUPFAM" id="SSF55797">
    <property type="entry name" value="PR-1-like"/>
    <property type="match status" value="1"/>
</dbReference>
<comment type="caution">
    <text evidence="2">The sequence shown here is derived from an EMBL/GenBank/DDBJ whole genome shotgun (WGS) entry which is preliminary data.</text>
</comment>
<dbReference type="InterPro" id="IPR014044">
    <property type="entry name" value="CAP_dom"/>
</dbReference>
<gene>
    <name evidence="2" type="ORF">ElyMa_000200100</name>
</gene>
<name>A0AAV4EWI9_9GAST</name>
<dbReference type="InterPro" id="IPR034113">
    <property type="entry name" value="SCP_GAPR1-like"/>
</dbReference>
<sequence length="154" mass="17504">MEEFRQQTLRTHNTMRARHGSGPLKLSDDLNSYAQSWADILVKTDVIKHSECMLHGTRIGENIAYKIANQPQDFVGSEVVMHWYDEIKDHNFGSEDYNPKSGHFSQVVWKGVQELGVGKARSIDSKKVFVVCNYRPPGNCLGQFNVNVMKPHGQ</sequence>
<keyword evidence="3" id="KW-1185">Reference proteome</keyword>
<dbReference type="PRINTS" id="PR00837">
    <property type="entry name" value="V5TPXLIKE"/>
</dbReference>
<dbReference type="InterPro" id="IPR035940">
    <property type="entry name" value="CAP_sf"/>
</dbReference>
<organism evidence="2 3">
    <name type="scientific">Elysia marginata</name>
    <dbReference type="NCBI Taxonomy" id="1093978"/>
    <lineage>
        <taxon>Eukaryota</taxon>
        <taxon>Metazoa</taxon>
        <taxon>Spiralia</taxon>
        <taxon>Lophotrochozoa</taxon>
        <taxon>Mollusca</taxon>
        <taxon>Gastropoda</taxon>
        <taxon>Heterobranchia</taxon>
        <taxon>Euthyneura</taxon>
        <taxon>Panpulmonata</taxon>
        <taxon>Sacoglossa</taxon>
        <taxon>Placobranchoidea</taxon>
        <taxon>Plakobranchidae</taxon>
        <taxon>Elysia</taxon>
    </lineage>
</organism>
<dbReference type="Pfam" id="PF00188">
    <property type="entry name" value="CAP"/>
    <property type="match status" value="1"/>
</dbReference>
<dbReference type="PANTHER" id="PTHR10334">
    <property type="entry name" value="CYSTEINE-RICH SECRETORY PROTEIN-RELATED"/>
    <property type="match status" value="1"/>
</dbReference>